<reference evidence="4 5" key="1">
    <citation type="journal article" date="2019" name="Int. J. Syst. Evol. Microbiol.">
        <title>The Global Catalogue of Microorganisms (GCM) 10K type strain sequencing project: providing services to taxonomists for standard genome sequencing and annotation.</title>
        <authorList>
            <consortium name="The Broad Institute Genomics Platform"/>
            <consortium name="The Broad Institute Genome Sequencing Center for Infectious Disease"/>
            <person name="Wu L."/>
            <person name="Ma J."/>
        </authorList>
    </citation>
    <scope>NUCLEOTIDE SEQUENCE [LARGE SCALE GENOMIC DNA]</scope>
    <source>
        <strain evidence="4 5">JCM 15921</strain>
    </source>
</reference>
<dbReference type="RefSeq" id="WP_344365382.1">
    <property type="nucleotide sequence ID" value="NZ_BAAAQB010000030.1"/>
</dbReference>
<dbReference type="SUPFAM" id="SSF49299">
    <property type="entry name" value="PKD domain"/>
    <property type="match status" value="1"/>
</dbReference>
<feature type="signal peptide" evidence="2">
    <location>
        <begin position="1"/>
        <end position="29"/>
    </location>
</feature>
<sequence length="278" mass="28589">MGDFMGLCRAICWTTAVALLMLATGCAHEPGQATPAVSPPSESKVPATAPSSSAPASQASASQGPTGQAQPSQAQPSQAGGGALQVNTMPLGGSRIDVVARLPINAYWARPGQEINFDASSSEGVIGKYEWDLDGDGTYDTTTQSPILKHVYARPFEGVMILRVSNPLGSANILKTPVHVGTGPGPGGVRPVPPTNVKAEVVSADGTQVKVTWESNDPTADSWGVAVNGFPAGRVYRSARSVTVTDIQRDKDVLLQVFGITADGAVGDRAGTTLPAAK</sequence>
<evidence type="ECO:0000313" key="4">
    <source>
        <dbReference type="EMBL" id="GAA2136516.1"/>
    </source>
</evidence>
<feature type="compositionally biased region" description="Low complexity" evidence="1">
    <location>
        <begin position="46"/>
        <end position="78"/>
    </location>
</feature>
<keyword evidence="2" id="KW-0732">Signal</keyword>
<feature type="chain" id="PRO_5047513471" description="PKD domain-containing protein" evidence="2">
    <location>
        <begin position="30"/>
        <end position="278"/>
    </location>
</feature>
<evidence type="ECO:0000256" key="1">
    <source>
        <dbReference type="SAM" id="MobiDB-lite"/>
    </source>
</evidence>
<feature type="domain" description="PKD" evidence="3">
    <location>
        <begin position="110"/>
        <end position="172"/>
    </location>
</feature>
<keyword evidence="5" id="KW-1185">Reference proteome</keyword>
<organism evidence="4 5">
    <name type="scientific">Arthrobacter humicola</name>
    <dbReference type="NCBI Taxonomy" id="409291"/>
    <lineage>
        <taxon>Bacteria</taxon>
        <taxon>Bacillati</taxon>
        <taxon>Actinomycetota</taxon>
        <taxon>Actinomycetes</taxon>
        <taxon>Micrococcales</taxon>
        <taxon>Micrococcaceae</taxon>
        <taxon>Arthrobacter</taxon>
    </lineage>
</organism>
<evidence type="ECO:0000313" key="5">
    <source>
        <dbReference type="Proteomes" id="UP001500102"/>
    </source>
</evidence>
<dbReference type="Proteomes" id="UP001500102">
    <property type="component" value="Unassembled WGS sequence"/>
</dbReference>
<evidence type="ECO:0000259" key="3">
    <source>
        <dbReference type="Pfam" id="PF00801"/>
    </source>
</evidence>
<dbReference type="InterPro" id="IPR035986">
    <property type="entry name" value="PKD_dom_sf"/>
</dbReference>
<gene>
    <name evidence="4" type="ORF">GCM10009825_21780</name>
</gene>
<proteinExistence type="predicted"/>
<dbReference type="Pfam" id="PF00801">
    <property type="entry name" value="PKD"/>
    <property type="match status" value="1"/>
</dbReference>
<feature type="region of interest" description="Disordered" evidence="1">
    <location>
        <begin position="30"/>
        <end position="86"/>
    </location>
</feature>
<protein>
    <recommendedName>
        <fullName evidence="3">PKD domain-containing protein</fullName>
    </recommendedName>
</protein>
<dbReference type="InterPro" id="IPR013783">
    <property type="entry name" value="Ig-like_fold"/>
</dbReference>
<comment type="caution">
    <text evidence="4">The sequence shown here is derived from an EMBL/GenBank/DDBJ whole genome shotgun (WGS) entry which is preliminary data.</text>
</comment>
<dbReference type="Gene3D" id="2.60.40.10">
    <property type="entry name" value="Immunoglobulins"/>
    <property type="match status" value="1"/>
</dbReference>
<accession>A0ABN2Z4D1</accession>
<name>A0ABN2Z4D1_9MICC</name>
<evidence type="ECO:0000256" key="2">
    <source>
        <dbReference type="SAM" id="SignalP"/>
    </source>
</evidence>
<dbReference type="InterPro" id="IPR000601">
    <property type="entry name" value="PKD_dom"/>
</dbReference>
<dbReference type="EMBL" id="BAAAQB010000030">
    <property type="protein sequence ID" value="GAA2136516.1"/>
    <property type="molecule type" value="Genomic_DNA"/>
</dbReference>